<feature type="region of interest" description="Disordered" evidence="1">
    <location>
        <begin position="1"/>
        <end position="40"/>
    </location>
</feature>
<accession>A0A1G4AWH2</accession>
<dbReference type="Proteomes" id="UP000176998">
    <property type="component" value="Unassembled WGS sequence"/>
</dbReference>
<organism evidence="2 3">
    <name type="scientific">Colletotrichum orchidophilum</name>
    <dbReference type="NCBI Taxonomy" id="1209926"/>
    <lineage>
        <taxon>Eukaryota</taxon>
        <taxon>Fungi</taxon>
        <taxon>Dikarya</taxon>
        <taxon>Ascomycota</taxon>
        <taxon>Pezizomycotina</taxon>
        <taxon>Sordariomycetes</taxon>
        <taxon>Hypocreomycetidae</taxon>
        <taxon>Glomerellales</taxon>
        <taxon>Glomerellaceae</taxon>
        <taxon>Colletotrichum</taxon>
    </lineage>
</organism>
<evidence type="ECO:0000256" key="1">
    <source>
        <dbReference type="SAM" id="MobiDB-lite"/>
    </source>
</evidence>
<protein>
    <submittedName>
        <fullName evidence="2">Uncharacterized protein</fullName>
    </submittedName>
</protein>
<feature type="compositionally biased region" description="Basic residues" evidence="1">
    <location>
        <begin position="532"/>
        <end position="560"/>
    </location>
</feature>
<feature type="region of interest" description="Disordered" evidence="1">
    <location>
        <begin position="502"/>
        <end position="560"/>
    </location>
</feature>
<evidence type="ECO:0000313" key="3">
    <source>
        <dbReference type="Proteomes" id="UP000176998"/>
    </source>
</evidence>
<feature type="region of interest" description="Disordered" evidence="1">
    <location>
        <begin position="253"/>
        <end position="290"/>
    </location>
</feature>
<feature type="compositionally biased region" description="Polar residues" evidence="1">
    <location>
        <begin position="1"/>
        <end position="12"/>
    </location>
</feature>
<reference evidence="2 3" key="1">
    <citation type="submission" date="2016-09" db="EMBL/GenBank/DDBJ databases">
        <authorList>
            <person name="Capua I."/>
            <person name="De Benedictis P."/>
            <person name="Joannis T."/>
            <person name="Lombin L.H."/>
            <person name="Cattoli G."/>
        </authorList>
    </citation>
    <scope>NUCLEOTIDE SEQUENCE [LARGE SCALE GENOMIC DNA]</scope>
    <source>
        <strain evidence="2 3">IMI 309357</strain>
    </source>
</reference>
<keyword evidence="3" id="KW-1185">Reference proteome</keyword>
<dbReference type="OrthoDB" id="5421421at2759"/>
<evidence type="ECO:0000313" key="2">
    <source>
        <dbReference type="EMBL" id="OHE93509.1"/>
    </source>
</evidence>
<proteinExistence type="predicted"/>
<name>A0A1G4AWH2_9PEZI</name>
<dbReference type="RefSeq" id="XP_022470674.1">
    <property type="nucleotide sequence ID" value="XM_022622821.1"/>
</dbReference>
<dbReference type="AlphaFoldDB" id="A0A1G4AWH2"/>
<feature type="compositionally biased region" description="Polar residues" evidence="1">
    <location>
        <begin position="24"/>
        <end position="33"/>
    </location>
</feature>
<sequence>MTGQNYIDQTSMHPDGLSDPMPSRRTSVAQPPTTIYPDLRSPPFAVTTFNHQAQLGESHMLTPVSGGGSPCVQQPTTLPQYPSAMTPMQPQSSPSGPSRMAWHNTVSMSAPQSQVGSPMAMNPTTSESHFEMNYIQAEPEHEREPPEDYYFGNYTVSAPSESEQGSISPQMSPAYYMSQPPQQMMQPHPIMNELSMSQIPNPSQAQAQYYAQPPANTWVEESDITAFKSEATRRRNWGYALPSTQIQRPEVVQRTNRTRQNNPQAAGRCQRTPRVRARAEQPETESSEEPIAGDEIHHIDLLPDDFVIKAECPQELHFLFERQREMIVQGVKGSGMWDLISNEHKERFEHASTAARLQMQVTRGRSNFLEWSPRDKHILKDAFDFVDAQYFKMVHRKWKEYGGGQTTAWGSSDVEYLAVDRGMVDSGYTPLPTSQQGKSRRGKKMLTRLRNIATSSAVLLDETAESTSPQNPDMRQQIIDEIYEYRGEDPEDGFDEDIIFNRAPRTRPRGRQVEIKMEEESPEETTASSNKARGKQPAKKRTPAKPRAVRGRIAPKPKLS</sequence>
<dbReference type="EMBL" id="MJBS01000118">
    <property type="protein sequence ID" value="OHE93509.1"/>
    <property type="molecule type" value="Genomic_DNA"/>
</dbReference>
<gene>
    <name evidence="2" type="ORF">CORC01_11195</name>
</gene>
<dbReference type="GeneID" id="34564331"/>
<dbReference type="STRING" id="1209926.A0A1G4AWH2"/>
<feature type="compositionally biased region" description="Polar residues" evidence="1">
    <location>
        <begin position="253"/>
        <end position="264"/>
    </location>
</feature>
<comment type="caution">
    <text evidence="2">The sequence shown here is derived from an EMBL/GenBank/DDBJ whole genome shotgun (WGS) entry which is preliminary data.</text>
</comment>